<dbReference type="Pfam" id="PF03480">
    <property type="entry name" value="DctP"/>
    <property type="match status" value="1"/>
</dbReference>
<comment type="caution">
    <text evidence="2">The sequence shown here is derived from an EMBL/GenBank/DDBJ whole genome shotgun (WGS) entry which is preliminary data.</text>
</comment>
<reference evidence="2" key="1">
    <citation type="journal article" date="2014" name="Front. Microbiol.">
        <title>High frequency of phylogenetically diverse reductive dehalogenase-homologous genes in deep subseafloor sedimentary metagenomes.</title>
        <authorList>
            <person name="Kawai M."/>
            <person name="Futagami T."/>
            <person name="Toyoda A."/>
            <person name="Takaki Y."/>
            <person name="Nishi S."/>
            <person name="Hori S."/>
            <person name="Arai W."/>
            <person name="Tsubouchi T."/>
            <person name="Morono Y."/>
            <person name="Uchiyama I."/>
            <person name="Ito T."/>
            <person name="Fujiyama A."/>
            <person name="Inagaki F."/>
            <person name="Takami H."/>
        </authorList>
    </citation>
    <scope>NUCLEOTIDE SEQUENCE</scope>
    <source>
        <strain evidence="2">Expedition CK06-06</strain>
    </source>
</reference>
<dbReference type="GO" id="GO:0055085">
    <property type="term" value="P:transmembrane transport"/>
    <property type="evidence" value="ECO:0007669"/>
    <property type="project" value="InterPro"/>
</dbReference>
<dbReference type="InterPro" id="IPR038404">
    <property type="entry name" value="TRAP_DctP_sf"/>
</dbReference>
<gene>
    <name evidence="2" type="ORF">S06H3_30793</name>
</gene>
<protein>
    <submittedName>
        <fullName evidence="2">Uncharacterized protein</fullName>
    </submittedName>
</protein>
<evidence type="ECO:0000313" key="2">
    <source>
        <dbReference type="EMBL" id="GAI31243.1"/>
    </source>
</evidence>
<dbReference type="InterPro" id="IPR018389">
    <property type="entry name" value="DctP_fam"/>
</dbReference>
<dbReference type="EMBL" id="BARV01018166">
    <property type="protein sequence ID" value="GAI31243.1"/>
    <property type="molecule type" value="Genomic_DNA"/>
</dbReference>
<sequence length="281" mass="30835">MQGVKSPGSIEWDILLPRFIENVKDRTGGRLIIKLSPPGSLVGTGEMFEAVGEGTLDICENTSTYHGGKIPVAGAIWGLPFSLKQVSEFWYLFRELGVEEILRAEYAKFGVQLLGVSVIGNYGSVMSTKPIRTAEDYSGMKIRSFGVYAEMLEDLGASVVSIPAGEMYTALATGTIDAAMWGSPADFAAFNIHEVCPYYIMPPWVKGMEKELLVNPDSFNALPHELQVILELSATEFLNDVGLFYPYYDVDALNTMVNVHGTEVITLPDSEVAKIEEVAFR</sequence>
<name>X1MIY3_9ZZZZ</name>
<accession>X1MIY3</accession>
<keyword evidence="1" id="KW-0732">Signal</keyword>
<evidence type="ECO:0000256" key="1">
    <source>
        <dbReference type="ARBA" id="ARBA00022729"/>
    </source>
</evidence>
<organism evidence="2">
    <name type="scientific">marine sediment metagenome</name>
    <dbReference type="NCBI Taxonomy" id="412755"/>
    <lineage>
        <taxon>unclassified sequences</taxon>
        <taxon>metagenomes</taxon>
        <taxon>ecological metagenomes</taxon>
    </lineage>
</organism>
<dbReference type="PANTHER" id="PTHR33376">
    <property type="match status" value="1"/>
</dbReference>
<dbReference type="AlphaFoldDB" id="X1MIY3"/>
<dbReference type="NCBIfam" id="NF037995">
    <property type="entry name" value="TRAP_S1"/>
    <property type="match status" value="1"/>
</dbReference>
<dbReference type="PANTHER" id="PTHR33376:SF5">
    <property type="entry name" value="EXTRACYTOPLASMIC SOLUTE RECEPTOR PROTEIN"/>
    <property type="match status" value="1"/>
</dbReference>
<feature type="non-terminal residue" evidence="2">
    <location>
        <position position="281"/>
    </location>
</feature>
<dbReference type="Gene3D" id="3.40.190.170">
    <property type="entry name" value="Bacterial extracellular solute-binding protein, family 7"/>
    <property type="match status" value="1"/>
</dbReference>
<proteinExistence type="predicted"/>